<accession>A0AAJ7EIU9</accession>
<evidence type="ECO:0000256" key="1">
    <source>
        <dbReference type="SAM" id="MobiDB-lite"/>
    </source>
</evidence>
<organism evidence="2">
    <name type="scientific">Papilio xuthus</name>
    <name type="common">Asian swallowtail butterfly</name>
    <dbReference type="NCBI Taxonomy" id="66420"/>
    <lineage>
        <taxon>Eukaryota</taxon>
        <taxon>Metazoa</taxon>
        <taxon>Ecdysozoa</taxon>
        <taxon>Arthropoda</taxon>
        <taxon>Hexapoda</taxon>
        <taxon>Insecta</taxon>
        <taxon>Pterygota</taxon>
        <taxon>Neoptera</taxon>
        <taxon>Endopterygota</taxon>
        <taxon>Lepidoptera</taxon>
        <taxon>Glossata</taxon>
        <taxon>Ditrysia</taxon>
        <taxon>Papilionoidea</taxon>
        <taxon>Papilionidae</taxon>
        <taxon>Papilioninae</taxon>
        <taxon>Papilio</taxon>
    </lineage>
</organism>
<feature type="region of interest" description="Disordered" evidence="1">
    <location>
        <begin position="149"/>
        <end position="172"/>
    </location>
</feature>
<name>A0AAJ7EIU9_PAPXU</name>
<feature type="compositionally biased region" description="Low complexity" evidence="1">
    <location>
        <begin position="149"/>
        <end position="163"/>
    </location>
</feature>
<evidence type="ECO:0000313" key="2">
    <source>
        <dbReference type="RefSeq" id="XP_013179027.1"/>
    </source>
</evidence>
<proteinExistence type="predicted"/>
<dbReference type="AlphaFoldDB" id="A0AAJ7EIU9"/>
<feature type="compositionally biased region" description="Basic and acidic residues" evidence="1">
    <location>
        <begin position="7"/>
        <end position="22"/>
    </location>
</feature>
<dbReference type="KEGG" id="pxu:106126108"/>
<dbReference type="Proteomes" id="UP000694872">
    <property type="component" value="Unplaced"/>
</dbReference>
<dbReference type="RefSeq" id="XP_013179027.1">
    <property type="nucleotide sequence ID" value="XM_013323573.1"/>
</dbReference>
<protein>
    <submittedName>
        <fullName evidence="2">Uncharacterized protein LOC106126108</fullName>
    </submittedName>
</protein>
<reference evidence="2" key="1">
    <citation type="submission" date="2025-08" db="UniProtKB">
        <authorList>
            <consortium name="RefSeq"/>
        </authorList>
    </citation>
    <scope>IDENTIFICATION</scope>
</reference>
<dbReference type="GeneID" id="106126108"/>
<sequence>MNCAKLHLQERIRSRPKSEPRHDKPRRYCQKRLVDPQFEENNRWTYEAERCHGTEYEKSNVNRIMPSVNHHDVSDMFLTVQTLQFKGESQQSKRQRTSFKYKTLNSGQKHRMFVKQVIDRNMGNYNVDAASELTSYYLDYSKYFSNNARSRSSSAESSVSNQNFDKNLKRNKSIQVDSNTFEEIKQDKTSSKLEEELNNNSELNNKTQKNEDVINNTKEDNPKIAFHKNGKRKSITISKSESPETVQVIRVDLVCNYSSNSNTEDYNKQNNRNQIHLLDTRSDDDNIRRKHYNSKYLLTKSVKALDENVSGVFELNDIVTFVEKQWGTCEQIWRPSGATLIVNKGFSNFYKH</sequence>
<feature type="region of interest" description="Disordered" evidence="1">
    <location>
        <begin position="1"/>
        <end position="25"/>
    </location>
</feature>
<gene>
    <name evidence="2" type="primary">LOC106126108</name>
</gene>